<proteinExistence type="predicted"/>
<organism evidence="2 3">
    <name type="scientific">Dactylosporangium roseum</name>
    <dbReference type="NCBI Taxonomy" id="47989"/>
    <lineage>
        <taxon>Bacteria</taxon>
        <taxon>Bacillati</taxon>
        <taxon>Actinomycetota</taxon>
        <taxon>Actinomycetes</taxon>
        <taxon>Micromonosporales</taxon>
        <taxon>Micromonosporaceae</taxon>
        <taxon>Dactylosporangium</taxon>
    </lineage>
</organism>
<protein>
    <submittedName>
        <fullName evidence="2">Uncharacterized protein</fullName>
    </submittedName>
</protein>
<dbReference type="RefSeq" id="WP_260726233.1">
    <property type="nucleotide sequence ID" value="NZ_BAAABS010000053.1"/>
</dbReference>
<name>A0ABY5Z4A9_9ACTN</name>
<keyword evidence="1" id="KW-0812">Transmembrane</keyword>
<accession>A0ABY5Z4A9</accession>
<sequence length="578" mass="64793">MLPGDWRRFLPRGRHPLSHDWRSLLRLDWRPLLLDWRRSARVVIFLLVPIFVAGLLVGHLTLGATGAADAANQAADDTYRLSSGFSGVQGRNQWYYLQWDGSQYSQMAWEASTGQWHGKHLNSRIGPGWARPDTDQVVIGWQAPRSGIVTVQGTMDHRMYTPTSDGVRAVVKQRRGTTITKVWPSADYQVIRPNFMAQHVFKVDVRAGDMLYFHVDQFGTAAYDTLFWDLGVTYGLEPKFLLDQAESVMTPDAFQKMRVPTAHDSSLSVVPNGKDFDFYHSFGTTNNGTMLAKFSGTLADPAQKSVYSMNMLNTRDGEQWWIANMYRTPDNALLAFCHIENADPARYGWWGIGLAFSTDNGASFRRLGWVVGQHVADSTGQTNIGGVPYVAKDGYFYLYYGDVMTVGTAPDPSVARAPIAEVLDAARRGTVSDWRKYHNGEWTEPGLNGRATPIMDHGLLYSTHGDSAFSTYLGKYLFTGYTHGPGKGVFLTFSKDAVSYETPSWIQRSAIPDKDSLSPYETIVNMDGLDNGIVGQSFYIYYGYQFRQADVVTGDYPRLYRWLYRQKVTLNVAGFSGG</sequence>
<keyword evidence="3" id="KW-1185">Reference proteome</keyword>
<reference evidence="2" key="1">
    <citation type="submission" date="2021-04" db="EMBL/GenBank/DDBJ databases">
        <title>Biosynthetic gene clusters of Dactylosporangioum roseum.</title>
        <authorList>
            <person name="Hartkoorn R.C."/>
            <person name="Beaudoing E."/>
            <person name="Hot D."/>
            <person name="Moureu S."/>
        </authorList>
    </citation>
    <scope>NUCLEOTIDE SEQUENCE</scope>
    <source>
        <strain evidence="2">NRRL B-16295</strain>
    </source>
</reference>
<keyword evidence="1" id="KW-0472">Membrane</keyword>
<dbReference type="EMBL" id="CP073721">
    <property type="protein sequence ID" value="UWZ36880.1"/>
    <property type="molecule type" value="Genomic_DNA"/>
</dbReference>
<keyword evidence="1" id="KW-1133">Transmembrane helix</keyword>
<gene>
    <name evidence="2" type="ORF">Drose_00620</name>
</gene>
<evidence type="ECO:0000313" key="2">
    <source>
        <dbReference type="EMBL" id="UWZ36880.1"/>
    </source>
</evidence>
<feature type="transmembrane region" description="Helical" evidence="1">
    <location>
        <begin position="42"/>
        <end position="62"/>
    </location>
</feature>
<evidence type="ECO:0000313" key="3">
    <source>
        <dbReference type="Proteomes" id="UP001058271"/>
    </source>
</evidence>
<evidence type="ECO:0000256" key="1">
    <source>
        <dbReference type="SAM" id="Phobius"/>
    </source>
</evidence>
<dbReference type="Proteomes" id="UP001058271">
    <property type="component" value="Chromosome"/>
</dbReference>